<organism evidence="1 2">
    <name type="scientific">Daphnia magna</name>
    <dbReference type="NCBI Taxonomy" id="35525"/>
    <lineage>
        <taxon>Eukaryota</taxon>
        <taxon>Metazoa</taxon>
        <taxon>Ecdysozoa</taxon>
        <taxon>Arthropoda</taxon>
        <taxon>Crustacea</taxon>
        <taxon>Branchiopoda</taxon>
        <taxon>Diplostraca</taxon>
        <taxon>Cladocera</taxon>
        <taxon>Anomopoda</taxon>
        <taxon>Daphniidae</taxon>
        <taxon>Daphnia</taxon>
    </lineage>
</organism>
<dbReference type="Proteomes" id="UP001234178">
    <property type="component" value="Unassembled WGS sequence"/>
</dbReference>
<sequence>MWTKFTPRLAWPIDVDIGKTADVLKIGVLDGTALDCWSQGITRRLRYTAPVRIVYERGGGWRQRRERRKILAATIYHNVSYTVTLVQTTRFSIHALILQRLSFLFPWRGVSRNYHTQVQRLTTKVLFVHVRKRNELKSEVFYWAGYALCNE</sequence>
<proteinExistence type="predicted"/>
<gene>
    <name evidence="1" type="ORF">OUZ56_014038</name>
</gene>
<reference evidence="1 2" key="1">
    <citation type="journal article" date="2023" name="Nucleic Acids Res.">
        <title>The hologenome of Daphnia magna reveals possible DNA methylation and microbiome-mediated evolution of the host genome.</title>
        <authorList>
            <person name="Chaturvedi A."/>
            <person name="Li X."/>
            <person name="Dhandapani V."/>
            <person name="Marshall H."/>
            <person name="Kissane S."/>
            <person name="Cuenca-Cambronero M."/>
            <person name="Asole G."/>
            <person name="Calvet F."/>
            <person name="Ruiz-Romero M."/>
            <person name="Marangio P."/>
            <person name="Guigo R."/>
            <person name="Rago D."/>
            <person name="Mirbahai L."/>
            <person name="Eastwood N."/>
            <person name="Colbourne J.K."/>
            <person name="Zhou J."/>
            <person name="Mallon E."/>
            <person name="Orsini L."/>
        </authorList>
    </citation>
    <scope>NUCLEOTIDE SEQUENCE [LARGE SCALE GENOMIC DNA]</scope>
    <source>
        <strain evidence="1">LRV0_1</strain>
    </source>
</reference>
<protein>
    <submittedName>
        <fullName evidence="1">Uncharacterized protein</fullName>
    </submittedName>
</protein>
<name>A0ABQ9Z7P4_9CRUS</name>
<dbReference type="EMBL" id="JAOYFB010000002">
    <property type="protein sequence ID" value="KAK4008916.1"/>
    <property type="molecule type" value="Genomic_DNA"/>
</dbReference>
<keyword evidence="2" id="KW-1185">Reference proteome</keyword>
<comment type="caution">
    <text evidence="1">The sequence shown here is derived from an EMBL/GenBank/DDBJ whole genome shotgun (WGS) entry which is preliminary data.</text>
</comment>
<accession>A0ABQ9Z7P4</accession>
<evidence type="ECO:0000313" key="1">
    <source>
        <dbReference type="EMBL" id="KAK4008916.1"/>
    </source>
</evidence>
<evidence type="ECO:0000313" key="2">
    <source>
        <dbReference type="Proteomes" id="UP001234178"/>
    </source>
</evidence>